<accession>A0A6M3RDW5</accession>
<keyword evidence="1" id="KW-0677">Repeat</keyword>
<dbReference type="Gene3D" id="1.25.40.20">
    <property type="entry name" value="Ankyrin repeat-containing domain"/>
    <property type="match status" value="2"/>
</dbReference>
<sequence length="358" mass="39684">MTASPVKDFSPGPDEWQHLEDLNQRRRVQNRLSQRNRRKFPTYTTSRVRVVKPSGTNLRNQNQRRDTNTTKKPSEPVKTRQFFWVPPNTSTVKGELLTKRNDKNNTKPDSIPPSIPRPQPDSDAIPNANWEMWDDSVGKSAEGDTMDGWIDNLMRPLAVPIEDEMLGCSPMPGFDATITFDVGGNPEPDSCKVPAPAPAPTQCNMDLQSSTDLEVEVDRRDHFFGYAALHVAASRGHLPIVQLLTEQGMPVDQLSSENETALHVAAEKGHFAVARYVLERGAQPQRTNQQGQTALHVAAAHGHCDIVRLLCGYLADLNVVDRNGHTALHRAVEAGHVDVVRVMLERGMDAGVKVGMNT</sequence>
<reference evidence="5" key="1">
    <citation type="submission" date="2019-08" db="EMBL/GenBank/DDBJ databases">
        <authorList>
            <person name="Gan M."/>
            <person name="Li J."/>
        </authorList>
    </citation>
    <scope>NUCLEOTIDE SEQUENCE</scope>
    <source>
        <strain evidence="5">IMB17-055</strain>
    </source>
</reference>
<feature type="repeat" description="ANK" evidence="3">
    <location>
        <begin position="224"/>
        <end position="256"/>
    </location>
</feature>
<evidence type="ECO:0000256" key="4">
    <source>
        <dbReference type="SAM" id="MobiDB-lite"/>
    </source>
</evidence>
<dbReference type="PROSITE" id="PS50297">
    <property type="entry name" value="ANK_REP_REGION"/>
    <property type="match status" value="4"/>
</dbReference>
<feature type="region of interest" description="Disordered" evidence="4">
    <location>
        <begin position="1"/>
        <end position="78"/>
    </location>
</feature>
<feature type="compositionally biased region" description="Basic and acidic residues" evidence="4">
    <location>
        <begin position="63"/>
        <end position="78"/>
    </location>
</feature>
<feature type="repeat" description="ANK" evidence="3">
    <location>
        <begin position="323"/>
        <end position="355"/>
    </location>
</feature>
<dbReference type="PROSITE" id="PS50088">
    <property type="entry name" value="ANK_REPEAT"/>
    <property type="match status" value="4"/>
</dbReference>
<feature type="compositionally biased region" description="Basic and acidic residues" evidence="4">
    <location>
        <begin position="15"/>
        <end position="24"/>
    </location>
</feature>
<dbReference type="EMBL" id="MN395477">
    <property type="protein sequence ID" value="QJD20774.1"/>
    <property type="molecule type" value="Genomic_DNA"/>
</dbReference>
<dbReference type="PRINTS" id="PR01415">
    <property type="entry name" value="ANKYRIN"/>
</dbReference>
<dbReference type="Pfam" id="PF12796">
    <property type="entry name" value="Ank_2"/>
    <property type="match status" value="1"/>
</dbReference>
<proteinExistence type="predicted"/>
<name>A0A6M3RDW5_ASPVE</name>
<evidence type="ECO:0000256" key="1">
    <source>
        <dbReference type="ARBA" id="ARBA00022737"/>
    </source>
</evidence>
<dbReference type="Pfam" id="PF13637">
    <property type="entry name" value="Ank_4"/>
    <property type="match status" value="1"/>
</dbReference>
<feature type="compositionally biased region" description="Basic residues" evidence="4">
    <location>
        <begin position="25"/>
        <end position="40"/>
    </location>
</feature>
<dbReference type="SUPFAM" id="SSF48403">
    <property type="entry name" value="Ankyrin repeat"/>
    <property type="match status" value="1"/>
</dbReference>
<feature type="region of interest" description="Disordered" evidence="4">
    <location>
        <begin position="97"/>
        <end position="129"/>
    </location>
</feature>
<feature type="compositionally biased region" description="Pro residues" evidence="4">
    <location>
        <begin position="110"/>
        <end position="119"/>
    </location>
</feature>
<protein>
    <submittedName>
        <fullName evidence="5">Uncharacterized protein</fullName>
    </submittedName>
</protein>
<organism evidence="5">
    <name type="scientific">Aspergillus versicolor</name>
    <dbReference type="NCBI Taxonomy" id="46472"/>
    <lineage>
        <taxon>Eukaryota</taxon>
        <taxon>Fungi</taxon>
        <taxon>Dikarya</taxon>
        <taxon>Ascomycota</taxon>
        <taxon>Pezizomycotina</taxon>
        <taxon>Eurotiomycetes</taxon>
        <taxon>Eurotiomycetidae</taxon>
        <taxon>Eurotiales</taxon>
        <taxon>Aspergillaceae</taxon>
        <taxon>Aspergillus</taxon>
        <taxon>Aspergillus subgen. Nidulantes</taxon>
    </lineage>
</organism>
<keyword evidence="2 3" id="KW-0040">ANK repeat</keyword>
<feature type="compositionally biased region" description="Basic and acidic residues" evidence="4">
    <location>
        <begin position="97"/>
        <end position="106"/>
    </location>
</feature>
<evidence type="ECO:0000256" key="3">
    <source>
        <dbReference type="PROSITE-ProRule" id="PRU00023"/>
    </source>
</evidence>
<dbReference type="InterPro" id="IPR036770">
    <property type="entry name" value="Ankyrin_rpt-contain_sf"/>
</dbReference>
<evidence type="ECO:0000313" key="5">
    <source>
        <dbReference type="EMBL" id="QJD20774.1"/>
    </source>
</evidence>
<dbReference type="AlphaFoldDB" id="A0A6M3RDW5"/>
<evidence type="ECO:0000256" key="2">
    <source>
        <dbReference type="ARBA" id="ARBA00023043"/>
    </source>
</evidence>
<feature type="repeat" description="ANK" evidence="3">
    <location>
        <begin position="257"/>
        <end position="289"/>
    </location>
</feature>
<dbReference type="InterPro" id="IPR002110">
    <property type="entry name" value="Ankyrin_rpt"/>
</dbReference>
<feature type="repeat" description="ANK" evidence="3">
    <location>
        <begin position="290"/>
        <end position="322"/>
    </location>
</feature>
<dbReference type="SMART" id="SM00248">
    <property type="entry name" value="ANK"/>
    <property type="match status" value="4"/>
</dbReference>
<dbReference type="PANTHER" id="PTHR24171">
    <property type="entry name" value="ANKYRIN REPEAT DOMAIN-CONTAINING PROTEIN 39-RELATED"/>
    <property type="match status" value="1"/>
</dbReference>